<dbReference type="PATRIC" id="fig|1618555.3.peg.765"/>
<dbReference type="EMBL" id="LCAO01000017">
    <property type="protein sequence ID" value="KKR91248.1"/>
    <property type="molecule type" value="Genomic_DNA"/>
</dbReference>
<evidence type="ECO:0000259" key="1">
    <source>
        <dbReference type="Pfam" id="PF05050"/>
    </source>
</evidence>
<sequence length="307" mass="35888">MDLITLKNKYFSGKLTKATYIQKMHTLHRHLFNYARFIKPTDIAEIQITTNSIIMTTKDNKIKLLIDIYDKRIIPIEILNFNNYEKEYLDMMLKLIRPKATIFDIGANIGWYTINFAKILKGGHVYSFEPIPTSFSYLRKNLALNNITNARIFNYGLYNEEKILTFYYYPEGLGNASSKCLNSTYSSKRMNCRVRKMDDFTREAKITVDFIKCDVEGAELFVFQGGTNTIKRDKPVIFTELLRKWSAKYNYRPNDIITLLNGMGYLCFTISHSKLKQFFAMDDKTTDTNFFFLHSGKHSKAIKRLVV</sequence>
<dbReference type="InterPro" id="IPR006342">
    <property type="entry name" value="FkbM_mtfrase"/>
</dbReference>
<dbReference type="AlphaFoldDB" id="A0A0G0UR79"/>
<dbReference type="SUPFAM" id="SSF53335">
    <property type="entry name" value="S-adenosyl-L-methionine-dependent methyltransferases"/>
    <property type="match status" value="1"/>
</dbReference>
<organism evidence="2 3">
    <name type="scientific">Candidatus Woesebacteria bacterium GW2011_GWA1_41_13b</name>
    <dbReference type="NCBI Taxonomy" id="1618555"/>
    <lineage>
        <taxon>Bacteria</taxon>
        <taxon>Candidatus Woeseibacteriota</taxon>
    </lineage>
</organism>
<dbReference type="PANTHER" id="PTHR34203">
    <property type="entry name" value="METHYLTRANSFERASE, FKBM FAMILY PROTEIN"/>
    <property type="match status" value="1"/>
</dbReference>
<dbReference type="Gene3D" id="3.40.50.150">
    <property type="entry name" value="Vaccinia Virus protein VP39"/>
    <property type="match status" value="1"/>
</dbReference>
<dbReference type="NCBIfam" id="TIGR01444">
    <property type="entry name" value="fkbM_fam"/>
    <property type="match status" value="1"/>
</dbReference>
<dbReference type="Pfam" id="PF05050">
    <property type="entry name" value="Methyltransf_21"/>
    <property type="match status" value="1"/>
</dbReference>
<keyword evidence="2" id="KW-0808">Transferase</keyword>
<reference evidence="2 3" key="1">
    <citation type="journal article" date="2015" name="Nature">
        <title>rRNA introns, odd ribosomes, and small enigmatic genomes across a large radiation of phyla.</title>
        <authorList>
            <person name="Brown C.T."/>
            <person name="Hug L.A."/>
            <person name="Thomas B.C."/>
            <person name="Sharon I."/>
            <person name="Castelle C.J."/>
            <person name="Singh A."/>
            <person name="Wilkins M.J."/>
            <person name="Williams K.H."/>
            <person name="Banfield J.F."/>
        </authorList>
    </citation>
    <scope>NUCLEOTIDE SEQUENCE [LARGE SCALE GENOMIC DNA]</scope>
</reference>
<comment type="caution">
    <text evidence="2">The sequence shown here is derived from an EMBL/GenBank/DDBJ whole genome shotgun (WGS) entry which is preliminary data.</text>
</comment>
<evidence type="ECO:0000313" key="2">
    <source>
        <dbReference type="EMBL" id="KKR91248.1"/>
    </source>
</evidence>
<dbReference type="GO" id="GO:0032259">
    <property type="term" value="P:methylation"/>
    <property type="evidence" value="ECO:0007669"/>
    <property type="project" value="UniProtKB-KW"/>
</dbReference>
<feature type="domain" description="Methyltransferase FkbM" evidence="1">
    <location>
        <begin position="104"/>
        <end position="266"/>
    </location>
</feature>
<dbReference type="GO" id="GO:0008168">
    <property type="term" value="F:methyltransferase activity"/>
    <property type="evidence" value="ECO:0007669"/>
    <property type="project" value="UniProtKB-KW"/>
</dbReference>
<dbReference type="InterPro" id="IPR029063">
    <property type="entry name" value="SAM-dependent_MTases_sf"/>
</dbReference>
<dbReference type="InterPro" id="IPR052514">
    <property type="entry name" value="SAM-dependent_MTase"/>
</dbReference>
<evidence type="ECO:0000313" key="3">
    <source>
        <dbReference type="Proteomes" id="UP000034676"/>
    </source>
</evidence>
<dbReference type="PANTHER" id="PTHR34203:SF13">
    <property type="entry name" value="EXPRESSED PROTEIN"/>
    <property type="match status" value="1"/>
</dbReference>
<proteinExistence type="predicted"/>
<keyword evidence="2" id="KW-0489">Methyltransferase</keyword>
<name>A0A0G0UR79_9BACT</name>
<dbReference type="Proteomes" id="UP000034676">
    <property type="component" value="Unassembled WGS sequence"/>
</dbReference>
<accession>A0A0G0UR79</accession>
<gene>
    <name evidence="2" type="ORF">UU42_C0017G0003</name>
</gene>
<protein>
    <submittedName>
        <fullName evidence="2">Methyltransferase FkbM</fullName>
    </submittedName>
</protein>